<dbReference type="AlphaFoldDB" id="A0A927IP05"/>
<dbReference type="Pfam" id="PF00445">
    <property type="entry name" value="Ribonuclease_T2"/>
    <property type="match status" value="1"/>
</dbReference>
<dbReference type="GO" id="GO:0003723">
    <property type="term" value="F:RNA binding"/>
    <property type="evidence" value="ECO:0007669"/>
    <property type="project" value="InterPro"/>
</dbReference>
<dbReference type="PANTHER" id="PTHR11240">
    <property type="entry name" value="RIBONUCLEASE T2"/>
    <property type="match status" value="1"/>
</dbReference>
<dbReference type="Gene3D" id="3.90.730.10">
    <property type="entry name" value="Ribonuclease T2-like"/>
    <property type="match status" value="1"/>
</dbReference>
<feature type="chain" id="PRO_5036760111" evidence="3">
    <location>
        <begin position="20"/>
        <end position="325"/>
    </location>
</feature>
<evidence type="ECO:0000256" key="1">
    <source>
        <dbReference type="ARBA" id="ARBA00007469"/>
    </source>
</evidence>
<sequence length="325" mass="35501">MRRLLILLALALLCLPAQGEVPLTGTFTATKACPALQSMRRGTNPGDVRTEPGTGYELLAGNTARPTHFWIVIPGVDPERRWVEIGCGTRSETFGRWPTPIARQPRPAPRQYVLAVNWQPAFCETAPRKSECRNQRAGDVSARAFSLHGLWPQPIGNTYCEVSDADRWAAEDGRWRDLPRLDLARDTARDLERVMPGTRSGLDRYEWIKHGTCYGTDADAYYRDALALMEDLNASGVAALFANSAGGELSAHQIRSAFDRSFGPGAGERVEIGCEADGRRTIITELTIALAGDMAQPADLTSWLKAAQPGQRGCRGGIVDPVGLQ</sequence>
<evidence type="ECO:0000256" key="3">
    <source>
        <dbReference type="SAM" id="SignalP"/>
    </source>
</evidence>
<dbReference type="GO" id="GO:0006401">
    <property type="term" value="P:RNA catabolic process"/>
    <property type="evidence" value="ECO:0007669"/>
    <property type="project" value="UniProtKB-ARBA"/>
</dbReference>
<dbReference type="InterPro" id="IPR001568">
    <property type="entry name" value="RNase_T2-like"/>
</dbReference>
<protein>
    <submittedName>
        <fullName evidence="4">Ribonuclease</fullName>
    </submittedName>
</protein>
<feature type="signal peptide" evidence="3">
    <location>
        <begin position="1"/>
        <end position="19"/>
    </location>
</feature>
<evidence type="ECO:0000313" key="5">
    <source>
        <dbReference type="Proteomes" id="UP000654108"/>
    </source>
</evidence>
<organism evidence="4 5">
    <name type="scientific">Devosia oryzisoli</name>
    <dbReference type="NCBI Taxonomy" id="2774138"/>
    <lineage>
        <taxon>Bacteria</taxon>
        <taxon>Pseudomonadati</taxon>
        <taxon>Pseudomonadota</taxon>
        <taxon>Alphaproteobacteria</taxon>
        <taxon>Hyphomicrobiales</taxon>
        <taxon>Devosiaceae</taxon>
        <taxon>Devosia</taxon>
    </lineage>
</organism>
<dbReference type="InterPro" id="IPR036430">
    <property type="entry name" value="RNase_T2-like_sf"/>
</dbReference>
<dbReference type="PROSITE" id="PS00531">
    <property type="entry name" value="RNASE_T2_2"/>
    <property type="match status" value="1"/>
</dbReference>
<dbReference type="PANTHER" id="PTHR11240:SF22">
    <property type="entry name" value="RIBONUCLEASE T2"/>
    <property type="match status" value="1"/>
</dbReference>
<proteinExistence type="inferred from homology"/>
<gene>
    <name evidence="4" type="ORF">IC608_00910</name>
</gene>
<dbReference type="Proteomes" id="UP000654108">
    <property type="component" value="Unassembled WGS sequence"/>
</dbReference>
<accession>A0A927IP05</accession>
<dbReference type="GO" id="GO:0033897">
    <property type="term" value="F:ribonuclease T2 activity"/>
    <property type="evidence" value="ECO:0007669"/>
    <property type="project" value="InterPro"/>
</dbReference>
<evidence type="ECO:0000313" key="4">
    <source>
        <dbReference type="EMBL" id="MBD8064035.1"/>
    </source>
</evidence>
<reference evidence="4" key="1">
    <citation type="submission" date="2020-09" db="EMBL/GenBank/DDBJ databases">
        <title>Genome seq and assembly of Devosia sp.</title>
        <authorList>
            <person name="Chhetri G."/>
        </authorList>
    </citation>
    <scope>NUCLEOTIDE SEQUENCE</scope>
    <source>
        <strain evidence="4">PTR5</strain>
    </source>
</reference>
<dbReference type="InterPro" id="IPR033130">
    <property type="entry name" value="RNase_T2_His_AS_2"/>
</dbReference>
<dbReference type="SUPFAM" id="SSF55895">
    <property type="entry name" value="Ribonuclease Rh-like"/>
    <property type="match status" value="1"/>
</dbReference>
<dbReference type="InterPro" id="IPR018188">
    <property type="entry name" value="RNase_T2_His_AS_1"/>
</dbReference>
<comment type="caution">
    <text evidence="4">The sequence shown here is derived from an EMBL/GenBank/DDBJ whole genome shotgun (WGS) entry which is preliminary data.</text>
</comment>
<evidence type="ECO:0000256" key="2">
    <source>
        <dbReference type="RuleBase" id="RU004328"/>
    </source>
</evidence>
<dbReference type="EMBL" id="JACYFU010000001">
    <property type="protein sequence ID" value="MBD8064035.1"/>
    <property type="molecule type" value="Genomic_DNA"/>
</dbReference>
<dbReference type="PROSITE" id="PS00530">
    <property type="entry name" value="RNASE_T2_1"/>
    <property type="match status" value="1"/>
</dbReference>
<keyword evidence="5" id="KW-1185">Reference proteome</keyword>
<comment type="similarity">
    <text evidence="1 2">Belongs to the RNase T2 family.</text>
</comment>
<keyword evidence="3" id="KW-0732">Signal</keyword>
<dbReference type="RefSeq" id="WP_191772157.1">
    <property type="nucleotide sequence ID" value="NZ_JACYFU010000001.1"/>
</dbReference>
<name>A0A927IP05_9HYPH</name>